<sequence length="219" mass="24990">MTAIKFHHMLPDKFPYPLHNSTDRREEKIFFDPSHTAMQWFGYGRQHALLMGIRAQDHITLGIRLKGTFQDLYNQTREMFYMQKGNVYYAGTYKCLRIEQIINNPEIVESLDISLISKAFKADMIKAAVHAQPPTNDLTSRLDLRKMTELCYNGTIKFEWVALQCMGFDEDVFQALGGQYVAPSVPIVGHVLKLLHTSTAEQGIPQLSEDDSDASIDNT</sequence>
<gene>
    <name evidence="1" type="ORF">J3R30DRAFT_699058</name>
</gene>
<accession>A0A9W9A607</accession>
<name>A0A9W9A607_9AGAR</name>
<dbReference type="AlphaFoldDB" id="A0A9W9A607"/>
<keyword evidence="2" id="KW-1185">Reference proteome</keyword>
<dbReference type="Proteomes" id="UP001150266">
    <property type="component" value="Unassembled WGS sequence"/>
</dbReference>
<dbReference type="OrthoDB" id="3060478at2759"/>
<proteinExistence type="predicted"/>
<evidence type="ECO:0000313" key="2">
    <source>
        <dbReference type="Proteomes" id="UP001150266"/>
    </source>
</evidence>
<organism evidence="1 2">
    <name type="scientific">Lentinula aciculospora</name>
    <dbReference type="NCBI Taxonomy" id="153920"/>
    <lineage>
        <taxon>Eukaryota</taxon>
        <taxon>Fungi</taxon>
        <taxon>Dikarya</taxon>
        <taxon>Basidiomycota</taxon>
        <taxon>Agaricomycotina</taxon>
        <taxon>Agaricomycetes</taxon>
        <taxon>Agaricomycetidae</taxon>
        <taxon>Agaricales</taxon>
        <taxon>Marasmiineae</taxon>
        <taxon>Omphalotaceae</taxon>
        <taxon>Lentinula</taxon>
    </lineage>
</organism>
<evidence type="ECO:0000313" key="1">
    <source>
        <dbReference type="EMBL" id="KAJ4473618.1"/>
    </source>
</evidence>
<reference evidence="1" key="1">
    <citation type="submission" date="2022-08" db="EMBL/GenBank/DDBJ databases">
        <title>A Global Phylogenomic Analysis of the Shiitake Genus Lentinula.</title>
        <authorList>
            <consortium name="DOE Joint Genome Institute"/>
            <person name="Sierra-Patev S."/>
            <person name="Min B."/>
            <person name="Naranjo-Ortiz M."/>
            <person name="Looney B."/>
            <person name="Konkel Z."/>
            <person name="Slot J.C."/>
            <person name="Sakamoto Y."/>
            <person name="Steenwyk J.L."/>
            <person name="Rokas A."/>
            <person name="Carro J."/>
            <person name="Camarero S."/>
            <person name="Ferreira P."/>
            <person name="Molpeceres G."/>
            <person name="Ruiz-Duenas F.J."/>
            <person name="Serrano A."/>
            <person name="Henrissat B."/>
            <person name="Drula E."/>
            <person name="Hughes K.W."/>
            <person name="Mata J.L."/>
            <person name="Ishikawa N.K."/>
            <person name="Vargas-Isla R."/>
            <person name="Ushijima S."/>
            <person name="Smith C.A."/>
            <person name="Ahrendt S."/>
            <person name="Andreopoulos W."/>
            <person name="He G."/>
            <person name="Labutti K."/>
            <person name="Lipzen A."/>
            <person name="Ng V."/>
            <person name="Riley R."/>
            <person name="Sandor L."/>
            <person name="Barry K."/>
            <person name="Martinez A.T."/>
            <person name="Xiao Y."/>
            <person name="Gibbons J.G."/>
            <person name="Terashima K."/>
            <person name="Grigoriev I.V."/>
            <person name="Hibbett D.S."/>
        </authorList>
    </citation>
    <scope>NUCLEOTIDE SEQUENCE</scope>
    <source>
        <strain evidence="1">JLM2183</strain>
    </source>
</reference>
<comment type="caution">
    <text evidence="1">The sequence shown here is derived from an EMBL/GenBank/DDBJ whole genome shotgun (WGS) entry which is preliminary data.</text>
</comment>
<protein>
    <submittedName>
        <fullName evidence="1">Uncharacterized protein</fullName>
    </submittedName>
</protein>
<dbReference type="EMBL" id="JAOTPV010000017">
    <property type="protein sequence ID" value="KAJ4473618.1"/>
    <property type="molecule type" value="Genomic_DNA"/>
</dbReference>